<sequence>RSGLTVFFVQSKRMVSFRRISITLMRQALQWASQQLLRLLLDLNTMVGAHFYNLEIASGLQPLKQLMPLGGCFHQ</sequence>
<proteinExistence type="predicted"/>
<evidence type="ECO:0000313" key="2">
    <source>
        <dbReference type="Proteomes" id="UP000184300"/>
    </source>
</evidence>
<evidence type="ECO:0000313" key="1">
    <source>
        <dbReference type="EMBL" id="OJJ85959.1"/>
    </source>
</evidence>
<name>A0A1L9VPW7_ASPGL</name>
<dbReference type="Proteomes" id="UP000184300">
    <property type="component" value="Unassembled WGS sequence"/>
</dbReference>
<organism evidence="1 2">
    <name type="scientific">Aspergillus glaucus CBS 516.65</name>
    <dbReference type="NCBI Taxonomy" id="1160497"/>
    <lineage>
        <taxon>Eukaryota</taxon>
        <taxon>Fungi</taxon>
        <taxon>Dikarya</taxon>
        <taxon>Ascomycota</taxon>
        <taxon>Pezizomycotina</taxon>
        <taxon>Eurotiomycetes</taxon>
        <taxon>Eurotiomycetidae</taxon>
        <taxon>Eurotiales</taxon>
        <taxon>Aspergillaceae</taxon>
        <taxon>Aspergillus</taxon>
        <taxon>Aspergillus subgen. Aspergillus</taxon>
    </lineage>
</organism>
<protein>
    <submittedName>
        <fullName evidence="1">Uncharacterized protein</fullName>
    </submittedName>
</protein>
<keyword evidence="2" id="KW-1185">Reference proteome</keyword>
<dbReference type="VEuPathDB" id="FungiDB:ASPGLDRAFT_44928"/>
<dbReference type="RefSeq" id="XP_022402653.1">
    <property type="nucleotide sequence ID" value="XM_022546121.1"/>
</dbReference>
<dbReference type="AlphaFoldDB" id="A0A1L9VPW7"/>
<dbReference type="EMBL" id="KV878893">
    <property type="protein sequence ID" value="OJJ85959.1"/>
    <property type="molecule type" value="Genomic_DNA"/>
</dbReference>
<feature type="non-terminal residue" evidence="1">
    <location>
        <position position="1"/>
    </location>
</feature>
<dbReference type="GeneID" id="34462382"/>
<gene>
    <name evidence="1" type="ORF">ASPGLDRAFT_44928</name>
</gene>
<accession>A0A1L9VPW7</accession>
<reference evidence="2" key="1">
    <citation type="journal article" date="2017" name="Genome Biol.">
        <title>Comparative genomics reveals high biological diversity and specific adaptations in the industrially and medically important fungal genus Aspergillus.</title>
        <authorList>
            <person name="de Vries R.P."/>
            <person name="Riley R."/>
            <person name="Wiebenga A."/>
            <person name="Aguilar-Osorio G."/>
            <person name="Amillis S."/>
            <person name="Uchima C.A."/>
            <person name="Anderluh G."/>
            <person name="Asadollahi M."/>
            <person name="Askin M."/>
            <person name="Barry K."/>
            <person name="Battaglia E."/>
            <person name="Bayram O."/>
            <person name="Benocci T."/>
            <person name="Braus-Stromeyer S.A."/>
            <person name="Caldana C."/>
            <person name="Canovas D."/>
            <person name="Cerqueira G.C."/>
            <person name="Chen F."/>
            <person name="Chen W."/>
            <person name="Choi C."/>
            <person name="Clum A."/>
            <person name="Dos Santos R.A."/>
            <person name="Damasio A.R."/>
            <person name="Diallinas G."/>
            <person name="Emri T."/>
            <person name="Fekete E."/>
            <person name="Flipphi M."/>
            <person name="Freyberg S."/>
            <person name="Gallo A."/>
            <person name="Gournas C."/>
            <person name="Habgood R."/>
            <person name="Hainaut M."/>
            <person name="Harispe M.L."/>
            <person name="Henrissat B."/>
            <person name="Hilden K.S."/>
            <person name="Hope R."/>
            <person name="Hossain A."/>
            <person name="Karabika E."/>
            <person name="Karaffa L."/>
            <person name="Karanyi Z."/>
            <person name="Krasevec N."/>
            <person name="Kuo A."/>
            <person name="Kusch H."/>
            <person name="LaButti K."/>
            <person name="Lagendijk E.L."/>
            <person name="Lapidus A."/>
            <person name="Levasseur A."/>
            <person name="Lindquist E."/>
            <person name="Lipzen A."/>
            <person name="Logrieco A.F."/>
            <person name="MacCabe A."/>
            <person name="Maekelae M.R."/>
            <person name="Malavazi I."/>
            <person name="Melin P."/>
            <person name="Meyer V."/>
            <person name="Mielnichuk N."/>
            <person name="Miskei M."/>
            <person name="Molnar A.P."/>
            <person name="Mule G."/>
            <person name="Ngan C.Y."/>
            <person name="Orejas M."/>
            <person name="Orosz E."/>
            <person name="Ouedraogo J.P."/>
            <person name="Overkamp K.M."/>
            <person name="Park H.-S."/>
            <person name="Perrone G."/>
            <person name="Piumi F."/>
            <person name="Punt P.J."/>
            <person name="Ram A.F."/>
            <person name="Ramon A."/>
            <person name="Rauscher S."/>
            <person name="Record E."/>
            <person name="Riano-Pachon D.M."/>
            <person name="Robert V."/>
            <person name="Roehrig J."/>
            <person name="Ruller R."/>
            <person name="Salamov A."/>
            <person name="Salih N.S."/>
            <person name="Samson R.A."/>
            <person name="Sandor E."/>
            <person name="Sanguinetti M."/>
            <person name="Schuetze T."/>
            <person name="Sepcic K."/>
            <person name="Shelest E."/>
            <person name="Sherlock G."/>
            <person name="Sophianopoulou V."/>
            <person name="Squina F.M."/>
            <person name="Sun H."/>
            <person name="Susca A."/>
            <person name="Todd R.B."/>
            <person name="Tsang A."/>
            <person name="Unkles S.E."/>
            <person name="van de Wiele N."/>
            <person name="van Rossen-Uffink D."/>
            <person name="Oliveira J.V."/>
            <person name="Vesth T.C."/>
            <person name="Visser J."/>
            <person name="Yu J.-H."/>
            <person name="Zhou M."/>
            <person name="Andersen M.R."/>
            <person name="Archer D.B."/>
            <person name="Baker S.E."/>
            <person name="Benoit I."/>
            <person name="Brakhage A.A."/>
            <person name="Braus G.H."/>
            <person name="Fischer R."/>
            <person name="Frisvad J.C."/>
            <person name="Goldman G.H."/>
            <person name="Houbraken J."/>
            <person name="Oakley B."/>
            <person name="Pocsi I."/>
            <person name="Scazzocchio C."/>
            <person name="Seiboth B."/>
            <person name="vanKuyk P.A."/>
            <person name="Wortman J."/>
            <person name="Dyer P.S."/>
            <person name="Grigoriev I.V."/>
        </authorList>
    </citation>
    <scope>NUCLEOTIDE SEQUENCE [LARGE SCALE GENOMIC DNA]</scope>
    <source>
        <strain evidence="2">CBS 516.65</strain>
    </source>
</reference>